<accession>A0ABQ1QLH5</accession>
<organism evidence="4 5">
    <name type="scientific">Sinisalibacter lacisalsi</name>
    <dbReference type="NCBI Taxonomy" id="1526570"/>
    <lineage>
        <taxon>Bacteria</taxon>
        <taxon>Pseudomonadati</taxon>
        <taxon>Pseudomonadota</taxon>
        <taxon>Alphaproteobacteria</taxon>
        <taxon>Rhodobacterales</taxon>
        <taxon>Roseobacteraceae</taxon>
        <taxon>Sinisalibacter</taxon>
    </lineage>
</organism>
<gene>
    <name evidence="4" type="ORF">GCM10011358_12650</name>
</gene>
<dbReference type="PANTHER" id="PTHR30576">
    <property type="entry name" value="COLANIC BIOSYNTHESIS UDP-GLUCOSE LIPID CARRIER TRANSFERASE"/>
    <property type="match status" value="1"/>
</dbReference>
<dbReference type="Pfam" id="PF02397">
    <property type="entry name" value="Bac_transf"/>
    <property type="match status" value="1"/>
</dbReference>
<dbReference type="InterPro" id="IPR003362">
    <property type="entry name" value="Bact_transf"/>
</dbReference>
<keyword evidence="2" id="KW-0270">Exopolysaccharide synthesis</keyword>
<keyword evidence="5" id="KW-1185">Reference proteome</keyword>
<dbReference type="RefSeq" id="WP_188526801.1">
    <property type="nucleotide sequence ID" value="NZ_BMGI01000002.1"/>
</dbReference>
<evidence type="ECO:0000256" key="1">
    <source>
        <dbReference type="ARBA" id="ARBA00006464"/>
    </source>
</evidence>
<evidence type="ECO:0000259" key="3">
    <source>
        <dbReference type="Pfam" id="PF02397"/>
    </source>
</evidence>
<protein>
    <submittedName>
        <fullName evidence="4">Glycosyl transferase</fullName>
    </submittedName>
</protein>
<proteinExistence type="inferred from homology"/>
<keyword evidence="4" id="KW-0808">Transferase</keyword>
<feature type="domain" description="Bacterial sugar transferase" evidence="3">
    <location>
        <begin position="3"/>
        <end position="195"/>
    </location>
</feature>
<dbReference type="GO" id="GO:0016740">
    <property type="term" value="F:transferase activity"/>
    <property type="evidence" value="ECO:0007669"/>
    <property type="project" value="UniProtKB-KW"/>
</dbReference>
<sequence>MAKRLFDILFALFALVITAPFLAFGVIGISLSSPGPVFYRARRIGRNGEIFDMLKLRSMHVASESGSSITAPGDARIFAFGNLLRRTKIDEIPQFWNILVGDMSVVGPRGEAPGVVEEHYTDWMMETLRVAPGATSPGAIYNYVMSDTLLDPEDPEGSYVNRMLTPKLALERAYVERAGLWRDMIYIVLTVAAILATVVGRKVGLPAGDVELARRWAPEGPFPE</sequence>
<evidence type="ECO:0000256" key="2">
    <source>
        <dbReference type="ARBA" id="ARBA00023169"/>
    </source>
</evidence>
<comment type="caution">
    <text evidence="4">The sequence shown here is derived from an EMBL/GenBank/DDBJ whole genome shotgun (WGS) entry which is preliminary data.</text>
</comment>
<evidence type="ECO:0000313" key="4">
    <source>
        <dbReference type="EMBL" id="GGD30074.1"/>
    </source>
</evidence>
<dbReference type="PANTHER" id="PTHR30576:SF0">
    <property type="entry name" value="UNDECAPRENYL-PHOSPHATE N-ACETYLGALACTOSAMINYL 1-PHOSPHATE TRANSFERASE-RELATED"/>
    <property type="match status" value="1"/>
</dbReference>
<name>A0ABQ1QLH5_9RHOB</name>
<comment type="similarity">
    <text evidence="1">Belongs to the bacterial sugar transferase family.</text>
</comment>
<dbReference type="Proteomes" id="UP000617355">
    <property type="component" value="Unassembled WGS sequence"/>
</dbReference>
<dbReference type="EMBL" id="BMGI01000002">
    <property type="protein sequence ID" value="GGD30074.1"/>
    <property type="molecule type" value="Genomic_DNA"/>
</dbReference>
<evidence type="ECO:0000313" key="5">
    <source>
        <dbReference type="Proteomes" id="UP000617355"/>
    </source>
</evidence>
<reference evidence="5" key="1">
    <citation type="journal article" date="2019" name="Int. J. Syst. Evol. Microbiol.">
        <title>The Global Catalogue of Microorganisms (GCM) 10K type strain sequencing project: providing services to taxonomists for standard genome sequencing and annotation.</title>
        <authorList>
            <consortium name="The Broad Institute Genomics Platform"/>
            <consortium name="The Broad Institute Genome Sequencing Center for Infectious Disease"/>
            <person name="Wu L."/>
            <person name="Ma J."/>
        </authorList>
    </citation>
    <scope>NUCLEOTIDE SEQUENCE [LARGE SCALE GENOMIC DNA]</scope>
    <source>
        <strain evidence="5">CGMCC 1.12922</strain>
    </source>
</reference>